<dbReference type="InterPro" id="IPR027417">
    <property type="entry name" value="P-loop_NTPase"/>
</dbReference>
<dbReference type="Pfam" id="PF13469">
    <property type="entry name" value="Sulfotransfer_3"/>
    <property type="match status" value="1"/>
</dbReference>
<organism evidence="2 3">
    <name type="scientific">Prochlorococcus marinus CUG1433</name>
    <dbReference type="NCBI Taxonomy" id="2774506"/>
    <lineage>
        <taxon>Bacteria</taxon>
        <taxon>Bacillati</taxon>
        <taxon>Cyanobacteriota</taxon>
        <taxon>Cyanophyceae</taxon>
        <taxon>Synechococcales</taxon>
        <taxon>Prochlorococcaceae</taxon>
        <taxon>Prochlorococcus</taxon>
    </lineage>
</organism>
<reference evidence="2" key="1">
    <citation type="journal article" date="2021" name="Front. Mar. Sci.">
        <title>Genomes of Diverse Isolates of Prochlorococcus High-Light-Adapted Clade II in the Western Pacific Ocean.</title>
        <authorList>
            <person name="Yan W."/>
            <person name="Feng X."/>
            <person name="Zhang W."/>
            <person name="Nawaz M.Z."/>
            <person name="Luo T."/>
            <person name="Zhang R."/>
            <person name="Jiao N."/>
        </authorList>
    </citation>
    <scope>NUCLEOTIDE SEQUENCE</scope>
    <source>
        <strain evidence="2">CUG1433</strain>
    </source>
</reference>
<dbReference type="PANTHER" id="PTHR44809:SF1">
    <property type="entry name" value="PROTEIN O-MANNOSYL-TRANSFERASE TMTC1"/>
    <property type="match status" value="1"/>
</dbReference>
<evidence type="ECO:0000313" key="2">
    <source>
        <dbReference type="EMBL" id="MBO6971296.1"/>
    </source>
</evidence>
<dbReference type="SUPFAM" id="SSF52540">
    <property type="entry name" value="P-loop containing nucleoside triphosphate hydrolases"/>
    <property type="match status" value="1"/>
</dbReference>
<sequence>MKGFGEQNKFKKKHNKITSPSKEKIINQAFLFHSQGNIIEAERYYKYCIDQEINDYRVYSNYGLILKNKGNFKEAEISLKKAIQLNPNWSEGHNNIGTIQKDLRKFSEAKISLKKAIELDHNSVNAHCNLGNILRELKNFQEAEIYLRKVIELDPNSPLGYANLGDMLKTIGRVKEAKILLIKTIEINPNFVKPYFSLSKLQYEISDKKWHKYLFSEQILNKKNDREKINIYFSRSNILHKEKKYYESSKNLQLANKLKLALYSSECKFLINRSQNLLKESEKNQKIDNSQLSYPMSIFILGMPRSGSTLVESILSMNKKLKDLGEVNILEKAYIKSRKFNQKKSLADLYMQELNQLLKEFSITTNKWLYNYQYAGIIANQIPNCKIIHCLRNPLDNILSLNRANFESGNYYSSSLRDSAKVYLDQEQIMDIYKDKFRQKIYDLNYDLLVKNPHKEIKSLINWLGWKWNSLYLSPELNKRAVYTASNIQVRSPINSKSIGGWKKYKEMLRPAMEIITQKDKYKDLKY</sequence>
<dbReference type="SMART" id="SM00028">
    <property type="entry name" value="TPR"/>
    <property type="match status" value="5"/>
</dbReference>
<dbReference type="PANTHER" id="PTHR44809">
    <property type="match status" value="1"/>
</dbReference>
<dbReference type="PROSITE" id="PS50293">
    <property type="entry name" value="TPR_REGION"/>
    <property type="match status" value="1"/>
</dbReference>
<evidence type="ECO:0000313" key="3">
    <source>
        <dbReference type="Proteomes" id="UP000668060"/>
    </source>
</evidence>
<dbReference type="Pfam" id="PF13181">
    <property type="entry name" value="TPR_8"/>
    <property type="match status" value="3"/>
</dbReference>
<comment type="caution">
    <text evidence="2">The sequence shown here is derived from an EMBL/GenBank/DDBJ whole genome shotgun (WGS) entry which is preliminary data.</text>
</comment>
<dbReference type="SUPFAM" id="SSF48452">
    <property type="entry name" value="TPR-like"/>
    <property type="match status" value="1"/>
</dbReference>
<feature type="repeat" description="TPR" evidence="1">
    <location>
        <begin position="124"/>
        <end position="157"/>
    </location>
</feature>
<dbReference type="InterPro" id="IPR019734">
    <property type="entry name" value="TPR_rpt"/>
</dbReference>
<accession>A0A9D9FY87</accession>
<keyword evidence="1" id="KW-0802">TPR repeat</keyword>
<dbReference type="Gene3D" id="1.25.40.10">
    <property type="entry name" value="Tetratricopeptide repeat domain"/>
    <property type="match status" value="1"/>
</dbReference>
<dbReference type="Gene3D" id="3.40.50.300">
    <property type="entry name" value="P-loop containing nucleotide triphosphate hydrolases"/>
    <property type="match status" value="1"/>
</dbReference>
<dbReference type="InterPro" id="IPR052943">
    <property type="entry name" value="TMTC_O-mannosyl-trnsfr"/>
</dbReference>
<proteinExistence type="predicted"/>
<feature type="repeat" description="TPR" evidence="1">
    <location>
        <begin position="56"/>
        <end position="89"/>
    </location>
</feature>
<dbReference type="AlphaFoldDB" id="A0A9D9FY87"/>
<dbReference type="Proteomes" id="UP000668060">
    <property type="component" value="Unassembled WGS sequence"/>
</dbReference>
<dbReference type="Pfam" id="PF00515">
    <property type="entry name" value="TPR_1"/>
    <property type="match status" value="1"/>
</dbReference>
<dbReference type="EMBL" id="JAEPLN010000001">
    <property type="protein sequence ID" value="MBO6971296.1"/>
    <property type="molecule type" value="Genomic_DNA"/>
</dbReference>
<protein>
    <submittedName>
        <fullName evidence="2">Tetratricopeptide repeat protein</fullName>
    </submittedName>
</protein>
<dbReference type="PROSITE" id="PS50005">
    <property type="entry name" value="TPR"/>
    <property type="match status" value="2"/>
</dbReference>
<gene>
    <name evidence="2" type="ORF">JJ842_05145</name>
</gene>
<evidence type="ECO:0000256" key="1">
    <source>
        <dbReference type="PROSITE-ProRule" id="PRU00339"/>
    </source>
</evidence>
<name>A0A9D9FY87_PROMR</name>
<dbReference type="InterPro" id="IPR011990">
    <property type="entry name" value="TPR-like_helical_dom_sf"/>
</dbReference>